<comment type="caution">
    <text evidence="1">The sequence shown here is derived from an EMBL/GenBank/DDBJ whole genome shotgun (WGS) entry which is preliminary data.</text>
</comment>
<gene>
    <name evidence="1" type="ORF">CWATWH0401_1113</name>
</gene>
<name>T2JG58_CROWT</name>
<sequence>MYDLEQLKSHLKDHGWMVAKLPNSEPIYQARTALLQELRSLTGQNIARLESYHEIVPNDQIHTQWQIELTNFFRQERFGPVIIKENLPFFRDLLGPDLNVQSNPYLRITRPGKPQDNIGYHRDTFYGGSPFELSVLVPYVDVSRESSLSILSGSHLRPESDFPATQVQSKEVTKGSPKHQLGFLYAPKMIDSVCLEDLKPIPLKLGEVLVFTLATVHGSEENCGHISRWSSDIRVMNALAPVDLSSRPHYYETLSRSVVTELAQSYYLLET</sequence>
<dbReference type="Proteomes" id="UP000018198">
    <property type="component" value="Unassembled WGS sequence"/>
</dbReference>
<dbReference type="EMBL" id="CAQM01000807">
    <property type="protein sequence ID" value="CCQ64034.1"/>
    <property type="molecule type" value="Genomic_DNA"/>
</dbReference>
<protein>
    <recommendedName>
        <fullName evidence="3">Phytanoyl-CoA dioxygenase</fullName>
    </recommendedName>
</protein>
<organism evidence="1 2">
    <name type="scientific">Crocosphaera watsonii WH 0401</name>
    <dbReference type="NCBI Taxonomy" id="555881"/>
    <lineage>
        <taxon>Bacteria</taxon>
        <taxon>Bacillati</taxon>
        <taxon>Cyanobacteriota</taxon>
        <taxon>Cyanophyceae</taxon>
        <taxon>Oscillatoriophycideae</taxon>
        <taxon>Chroococcales</taxon>
        <taxon>Aphanothecaceae</taxon>
        <taxon>Crocosphaera</taxon>
    </lineage>
</organism>
<evidence type="ECO:0000313" key="1">
    <source>
        <dbReference type="EMBL" id="CCQ64034.1"/>
    </source>
</evidence>
<reference evidence="1 2" key="1">
    <citation type="submission" date="2013-01" db="EMBL/GenBank/DDBJ databases">
        <authorList>
            <person name="Bench S."/>
        </authorList>
    </citation>
    <scope>NUCLEOTIDE SEQUENCE [LARGE SCALE GENOMIC DNA]</scope>
    <source>
        <strain evidence="1 2">WH 0401</strain>
    </source>
</reference>
<reference evidence="1 2" key="2">
    <citation type="submission" date="2013-09" db="EMBL/GenBank/DDBJ databases">
        <title>Whole genome comparison of six Crocosphaera watsonii strains with differing phenotypes.</title>
        <authorList>
            <person name="Bench S.R."/>
            <person name="Heller P."/>
            <person name="Frank I."/>
            <person name="Arciniega M."/>
            <person name="Shilova I.N."/>
            <person name="Zehr J.P."/>
        </authorList>
    </citation>
    <scope>NUCLEOTIDE SEQUENCE [LARGE SCALE GENOMIC DNA]</scope>
    <source>
        <strain evidence="1 2">WH 0401</strain>
    </source>
</reference>
<dbReference type="Pfam" id="PF05721">
    <property type="entry name" value="PhyH"/>
    <property type="match status" value="1"/>
</dbReference>
<dbReference type="Gene3D" id="2.60.120.620">
    <property type="entry name" value="q2cbj1_9rhob like domain"/>
    <property type="match status" value="1"/>
</dbReference>
<dbReference type="RefSeq" id="WP_021836830.1">
    <property type="nucleotide sequence ID" value="NZ_CAQM01000807.1"/>
</dbReference>
<dbReference type="AlphaFoldDB" id="T2JG58"/>
<proteinExistence type="predicted"/>
<dbReference type="InterPro" id="IPR008775">
    <property type="entry name" value="Phytyl_CoA_dOase-like"/>
</dbReference>
<evidence type="ECO:0008006" key="3">
    <source>
        <dbReference type="Google" id="ProtNLM"/>
    </source>
</evidence>
<evidence type="ECO:0000313" key="2">
    <source>
        <dbReference type="Proteomes" id="UP000018198"/>
    </source>
</evidence>
<dbReference type="GO" id="GO:0016706">
    <property type="term" value="F:2-oxoglutarate-dependent dioxygenase activity"/>
    <property type="evidence" value="ECO:0007669"/>
    <property type="project" value="UniProtKB-ARBA"/>
</dbReference>
<dbReference type="SUPFAM" id="SSF51197">
    <property type="entry name" value="Clavaminate synthase-like"/>
    <property type="match status" value="1"/>
</dbReference>
<accession>T2JG58</accession>